<evidence type="ECO:0000313" key="3">
    <source>
        <dbReference type="Proteomes" id="UP000076218"/>
    </source>
</evidence>
<name>A0A154V0Q5_9MICO</name>
<reference evidence="2 3" key="1">
    <citation type="submission" date="2016-01" db="EMBL/GenBank/DDBJ databases">
        <title>Draft genome sequence of Clavibacter michiganensis subsp. tessellarius DOAB 609.</title>
        <authorList>
            <person name="Tambong J.T."/>
        </authorList>
    </citation>
    <scope>NUCLEOTIDE SEQUENCE [LARGE SCALE GENOMIC DNA]</scope>
    <source>
        <strain evidence="2 3">DOAB 609</strain>
    </source>
</reference>
<dbReference type="SUPFAM" id="SSF52833">
    <property type="entry name" value="Thioredoxin-like"/>
    <property type="match status" value="1"/>
</dbReference>
<comment type="caution">
    <text evidence="2">The sequence shown here is derived from an EMBL/GenBank/DDBJ whole genome shotgun (WGS) entry which is preliminary data.</text>
</comment>
<dbReference type="Gene3D" id="3.40.30.10">
    <property type="entry name" value="Glutaredoxin"/>
    <property type="match status" value="1"/>
</dbReference>
<dbReference type="InterPro" id="IPR001853">
    <property type="entry name" value="DSBA-like_thioredoxin_dom"/>
</dbReference>
<dbReference type="Pfam" id="PF01323">
    <property type="entry name" value="DSBA"/>
    <property type="match status" value="1"/>
</dbReference>
<dbReference type="AlphaFoldDB" id="A0A154V0Q5"/>
<protein>
    <submittedName>
        <fullName evidence="2">Disulfide bond formation protein DsbA</fullName>
    </submittedName>
</protein>
<dbReference type="PANTHER" id="PTHR13887:SF41">
    <property type="entry name" value="THIOREDOXIN SUPERFAMILY PROTEIN"/>
    <property type="match status" value="1"/>
</dbReference>
<sequence>MTDTPASALPALRVDVWSDIACPWCYVGKRRFEAGARAFAAQTPGAPAIEVTYRSFELAPDTPVDFQGTEVDFLAGHKSIPTERVRTMLADMTSLAAAEGLDYDYDALQHTNTVLAHELLHHARAHGLQLEMVERLLSAYFTEGRHVGRVPDLVELAAEVGLDADAAREALESHRHLDDVRADQAQAVAYGIQGVPFFVIDERFGISGAQDPTVFASALAEALAARDGETVRVVAGEETAR</sequence>
<dbReference type="PANTHER" id="PTHR13887">
    <property type="entry name" value="GLUTATHIONE S-TRANSFERASE KAPPA"/>
    <property type="match status" value="1"/>
</dbReference>
<feature type="domain" description="DSBA-like thioredoxin" evidence="1">
    <location>
        <begin position="13"/>
        <end position="220"/>
    </location>
</feature>
<dbReference type="OrthoDB" id="9799122at2"/>
<dbReference type="RefSeq" id="WP_063071931.1">
    <property type="nucleotide sequence ID" value="NZ_LQXA01000035.1"/>
</dbReference>
<dbReference type="STRING" id="31965.AWH51_12000"/>
<dbReference type="Proteomes" id="UP000076218">
    <property type="component" value="Unassembled WGS sequence"/>
</dbReference>
<accession>A0A154V0Q5</accession>
<gene>
    <name evidence="2" type="ORF">AWH51_12000</name>
</gene>
<evidence type="ECO:0000259" key="1">
    <source>
        <dbReference type="Pfam" id="PF01323"/>
    </source>
</evidence>
<organism evidence="2 3">
    <name type="scientific">Clavibacter tessellarius</name>
    <dbReference type="NCBI Taxonomy" id="31965"/>
    <lineage>
        <taxon>Bacteria</taxon>
        <taxon>Bacillati</taxon>
        <taxon>Actinomycetota</taxon>
        <taxon>Actinomycetes</taxon>
        <taxon>Micrococcales</taxon>
        <taxon>Microbacteriaceae</taxon>
        <taxon>Clavibacter</taxon>
    </lineage>
</organism>
<dbReference type="CDD" id="cd03024">
    <property type="entry name" value="DsbA_FrnE"/>
    <property type="match status" value="1"/>
</dbReference>
<dbReference type="InterPro" id="IPR036249">
    <property type="entry name" value="Thioredoxin-like_sf"/>
</dbReference>
<dbReference type="EMBL" id="LQXA01000035">
    <property type="protein sequence ID" value="KZC94887.1"/>
    <property type="molecule type" value="Genomic_DNA"/>
</dbReference>
<evidence type="ECO:0000313" key="2">
    <source>
        <dbReference type="EMBL" id="KZC94887.1"/>
    </source>
</evidence>
<proteinExistence type="predicted"/>
<dbReference type="GO" id="GO:0016491">
    <property type="term" value="F:oxidoreductase activity"/>
    <property type="evidence" value="ECO:0007669"/>
    <property type="project" value="InterPro"/>
</dbReference>